<name>A0ABV1FJ18_9FIRM</name>
<dbReference type="InterPro" id="IPR003495">
    <property type="entry name" value="CobW/HypB/UreG_nucleotide-bd"/>
</dbReference>
<keyword evidence="3" id="KW-1185">Reference proteome</keyword>
<proteinExistence type="predicted"/>
<dbReference type="PANTHER" id="PTHR13748">
    <property type="entry name" value="COBW-RELATED"/>
    <property type="match status" value="1"/>
</dbReference>
<dbReference type="EMBL" id="JBBMFE010000010">
    <property type="protein sequence ID" value="MEQ2473050.1"/>
    <property type="molecule type" value="Genomic_DNA"/>
</dbReference>
<dbReference type="PANTHER" id="PTHR13748:SF62">
    <property type="entry name" value="COBW DOMAIN-CONTAINING PROTEIN"/>
    <property type="match status" value="1"/>
</dbReference>
<dbReference type="Proteomes" id="UP001438008">
    <property type="component" value="Unassembled WGS sequence"/>
</dbReference>
<dbReference type="SUPFAM" id="SSF52540">
    <property type="entry name" value="P-loop containing nucleoside triphosphate hydrolases"/>
    <property type="match status" value="1"/>
</dbReference>
<dbReference type="Pfam" id="PF02492">
    <property type="entry name" value="cobW"/>
    <property type="match status" value="1"/>
</dbReference>
<dbReference type="RefSeq" id="WP_349164838.1">
    <property type="nucleotide sequence ID" value="NZ_JBBMFE010000010.1"/>
</dbReference>
<gene>
    <name evidence="2" type="ORF">WMO29_11205</name>
</gene>
<accession>A0ABV1FJ18</accession>
<dbReference type="Gene3D" id="3.40.50.300">
    <property type="entry name" value="P-loop containing nucleotide triphosphate hydrolases"/>
    <property type="match status" value="1"/>
</dbReference>
<evidence type="ECO:0000259" key="1">
    <source>
        <dbReference type="Pfam" id="PF02492"/>
    </source>
</evidence>
<protein>
    <submittedName>
        <fullName evidence="2">GTP-binding protein</fullName>
    </submittedName>
</protein>
<evidence type="ECO:0000313" key="2">
    <source>
        <dbReference type="EMBL" id="MEQ2473050.1"/>
    </source>
</evidence>
<comment type="caution">
    <text evidence="2">The sequence shown here is derived from an EMBL/GenBank/DDBJ whole genome shotgun (WGS) entry which is preliminary data.</text>
</comment>
<sequence length="313" mass="35370">MVKIDLITGFLGSGKTTFIRQYAQWLIKKGYNIGILENDFGAVNVDMMLLQDLEGDNCELEMVSGGCDKDCHRRRFKTKLIAMGMSGYDRVLVEPSGIYDVDEFFDALHEEPLDRWYEIGNVFAIVDAKLPQELSDAADYLLAAEAADAGAVLLSRAREASAAEMDATVAHLNRALKKVGCSRQLDNEIIRSNWFEFTDEDFERLMRAGYQMSDYCKAPQQEEVFDSFFFMHVKMTEEELLGAVHAVFADRACGHIFRIKGFLPVGDGWLELNATRRETLLKPISRGQEILIVIGEGLSKEALQKYFQDSEND</sequence>
<feature type="domain" description="CobW/HypB/UreG nucleotide-binding" evidence="1">
    <location>
        <begin position="6"/>
        <end position="167"/>
    </location>
</feature>
<dbReference type="InterPro" id="IPR027417">
    <property type="entry name" value="P-loop_NTPase"/>
</dbReference>
<reference evidence="2 3" key="1">
    <citation type="submission" date="2024-03" db="EMBL/GenBank/DDBJ databases">
        <title>Human intestinal bacterial collection.</title>
        <authorList>
            <person name="Pauvert C."/>
            <person name="Hitch T.C.A."/>
            <person name="Clavel T."/>
        </authorList>
    </citation>
    <scope>NUCLEOTIDE SEQUENCE [LARGE SCALE GENOMIC DNA]</scope>
    <source>
        <strain evidence="2 3">CLA-AA-H132</strain>
    </source>
</reference>
<dbReference type="InterPro" id="IPR051316">
    <property type="entry name" value="Zinc-reg_GTPase_activator"/>
</dbReference>
<organism evidence="2 3">
    <name type="scientific">Laedolimicola intestinihominis</name>
    <dbReference type="NCBI Taxonomy" id="3133166"/>
    <lineage>
        <taxon>Bacteria</taxon>
        <taxon>Bacillati</taxon>
        <taxon>Bacillota</taxon>
        <taxon>Clostridia</taxon>
        <taxon>Lachnospirales</taxon>
        <taxon>Lachnospiraceae</taxon>
        <taxon>Laedolimicola</taxon>
    </lineage>
</organism>
<evidence type="ECO:0000313" key="3">
    <source>
        <dbReference type="Proteomes" id="UP001438008"/>
    </source>
</evidence>